<protein>
    <submittedName>
        <fullName evidence="1">Uncharacterized protein</fullName>
    </submittedName>
</protein>
<dbReference type="Proteomes" id="UP000277928">
    <property type="component" value="Unassembled WGS sequence"/>
</dbReference>
<gene>
    <name evidence="1" type="ORF">NLS_LOCUS8040</name>
</gene>
<dbReference type="EMBL" id="UYRX01000932">
    <property type="protein sequence ID" value="VDK87221.1"/>
    <property type="molecule type" value="Genomic_DNA"/>
</dbReference>
<proteinExistence type="predicted"/>
<dbReference type="AlphaFoldDB" id="A0A3P6VAC0"/>
<evidence type="ECO:0000313" key="1">
    <source>
        <dbReference type="EMBL" id="VDK87221.1"/>
    </source>
</evidence>
<evidence type="ECO:0000313" key="2">
    <source>
        <dbReference type="Proteomes" id="UP000277928"/>
    </source>
</evidence>
<sequence>MRSTALGRALGWLVVVEWFGVRRKIVRYWGSSLAEDRARDSAPKFALAAGNESEVDDNDDNADGYDRNDYNGGLYVFDQKLIMAF</sequence>
<accession>A0A3P6VAC0</accession>
<organism evidence="1 2">
    <name type="scientific">Litomosoides sigmodontis</name>
    <name type="common">Filarial nematode worm</name>
    <dbReference type="NCBI Taxonomy" id="42156"/>
    <lineage>
        <taxon>Eukaryota</taxon>
        <taxon>Metazoa</taxon>
        <taxon>Ecdysozoa</taxon>
        <taxon>Nematoda</taxon>
        <taxon>Chromadorea</taxon>
        <taxon>Rhabditida</taxon>
        <taxon>Spirurina</taxon>
        <taxon>Spiruromorpha</taxon>
        <taxon>Filarioidea</taxon>
        <taxon>Onchocercidae</taxon>
        <taxon>Litomosoides</taxon>
    </lineage>
</organism>
<keyword evidence="2" id="KW-1185">Reference proteome</keyword>
<name>A0A3P6VAC0_LITSI</name>
<reference evidence="1 2" key="1">
    <citation type="submission" date="2018-08" db="EMBL/GenBank/DDBJ databases">
        <authorList>
            <person name="Laetsch R D."/>
            <person name="Stevens L."/>
            <person name="Kumar S."/>
            <person name="Blaxter L. M."/>
        </authorList>
    </citation>
    <scope>NUCLEOTIDE SEQUENCE [LARGE SCALE GENOMIC DNA]</scope>
</reference>